<organism evidence="1 2">
    <name type="scientific">Dethiobacter alkaliphilus AHT 1</name>
    <dbReference type="NCBI Taxonomy" id="555088"/>
    <lineage>
        <taxon>Bacteria</taxon>
        <taxon>Bacillati</taxon>
        <taxon>Bacillota</taxon>
        <taxon>Dethiobacteria</taxon>
        <taxon>Dethiobacterales</taxon>
        <taxon>Dethiobacteraceae</taxon>
        <taxon>Dethiobacter</taxon>
    </lineage>
</organism>
<dbReference type="RefSeq" id="WP_008515001.1">
    <property type="nucleotide sequence ID" value="NZ_ACJM01000003.1"/>
</dbReference>
<comment type="caution">
    <text evidence="1">The sequence shown here is derived from an EMBL/GenBank/DDBJ whole genome shotgun (WGS) entry which is preliminary data.</text>
</comment>
<dbReference type="EMBL" id="ACJM01000003">
    <property type="protein sequence ID" value="EEG78336.1"/>
    <property type="molecule type" value="Genomic_DNA"/>
</dbReference>
<dbReference type="Proteomes" id="UP000006443">
    <property type="component" value="Unassembled WGS sequence"/>
</dbReference>
<dbReference type="eggNOG" id="ENOG5030VCZ">
    <property type="taxonomic scope" value="Bacteria"/>
</dbReference>
<sequence length="174" mass="18855">MLVKWLGALLILGAAAAWGNLQAAQLRRRVKELEEFRLGMRLLAAEIGYTSTPLPRALEHVQERLPGGGVSVFFTRAGELLRNPEVADANAAWSRAADEVKEELALTREDWPVLLRAGAGLGSMGRENQIKQLEAAEVQLASHAATAAARCESGEKMWRYLGVMGGLAVVILLL</sequence>
<keyword evidence="2" id="KW-1185">Reference proteome</keyword>
<dbReference type="InterPro" id="IPR014198">
    <property type="entry name" value="Spore_III_AB"/>
</dbReference>
<dbReference type="STRING" id="555088.DealDRAFT_0751"/>
<dbReference type="Pfam" id="PF09548">
    <property type="entry name" value="Spore_III_AB"/>
    <property type="match status" value="1"/>
</dbReference>
<evidence type="ECO:0000313" key="1">
    <source>
        <dbReference type="EMBL" id="EEG78336.1"/>
    </source>
</evidence>
<accession>C0GE42</accession>
<name>C0GE42_DETAL</name>
<gene>
    <name evidence="1" type="ORF">DealDRAFT_0751</name>
</gene>
<evidence type="ECO:0000313" key="2">
    <source>
        <dbReference type="Proteomes" id="UP000006443"/>
    </source>
</evidence>
<protein>
    <submittedName>
        <fullName evidence="1">Stage III sporulation protein SpoAB</fullName>
    </submittedName>
</protein>
<reference evidence="1 2" key="1">
    <citation type="submission" date="2009-02" db="EMBL/GenBank/DDBJ databases">
        <title>Sequencing of the draft genome and assembly of Dethiobacter alkaliphilus AHT 1.</title>
        <authorList>
            <consortium name="US DOE Joint Genome Institute (JGI-PGF)"/>
            <person name="Lucas S."/>
            <person name="Copeland A."/>
            <person name="Lapidus A."/>
            <person name="Glavina del Rio T."/>
            <person name="Dalin E."/>
            <person name="Tice H."/>
            <person name="Bruce D."/>
            <person name="Goodwin L."/>
            <person name="Pitluck S."/>
            <person name="Larimer F."/>
            <person name="Land M.L."/>
            <person name="Hauser L."/>
            <person name="Muyzer G."/>
        </authorList>
    </citation>
    <scope>NUCLEOTIDE SEQUENCE [LARGE SCALE GENOMIC DNA]</scope>
    <source>
        <strain evidence="1 2">AHT 1</strain>
    </source>
</reference>
<dbReference type="PIRSF" id="PIRSF021435">
    <property type="entry name" value="SpoIIIAB"/>
    <property type="match status" value="1"/>
</dbReference>
<proteinExistence type="predicted"/>
<dbReference type="AlphaFoldDB" id="C0GE42"/>